<sequence length="23" mass="2568">MASEFATAWISAAFVFNSHEFGF</sequence>
<dbReference type="AlphaFoldDB" id="A0A0A9CR28"/>
<reference evidence="1" key="2">
    <citation type="journal article" date="2015" name="Data Brief">
        <title>Shoot transcriptome of the giant reed, Arundo donax.</title>
        <authorList>
            <person name="Barrero R.A."/>
            <person name="Guerrero F.D."/>
            <person name="Moolhuijzen P."/>
            <person name="Goolsby J.A."/>
            <person name="Tidwell J."/>
            <person name="Bellgard S.E."/>
            <person name="Bellgard M.I."/>
        </authorList>
    </citation>
    <scope>NUCLEOTIDE SEQUENCE</scope>
    <source>
        <tissue evidence="1">Shoot tissue taken approximately 20 cm above the soil surface</tissue>
    </source>
</reference>
<proteinExistence type="predicted"/>
<reference evidence="1" key="1">
    <citation type="submission" date="2014-09" db="EMBL/GenBank/DDBJ databases">
        <authorList>
            <person name="Magalhaes I.L.F."/>
            <person name="Oliveira U."/>
            <person name="Santos F.R."/>
            <person name="Vidigal T.H.D.A."/>
            <person name="Brescovit A.D."/>
            <person name="Santos A.J."/>
        </authorList>
    </citation>
    <scope>NUCLEOTIDE SEQUENCE</scope>
    <source>
        <tissue evidence="1">Shoot tissue taken approximately 20 cm above the soil surface</tissue>
    </source>
</reference>
<dbReference type="EMBL" id="GBRH01219869">
    <property type="protein sequence ID" value="JAD78026.1"/>
    <property type="molecule type" value="Transcribed_RNA"/>
</dbReference>
<name>A0A0A9CR28_ARUDO</name>
<accession>A0A0A9CR28</accession>
<protein>
    <submittedName>
        <fullName evidence="1">Uncharacterized protein</fullName>
    </submittedName>
</protein>
<evidence type="ECO:0000313" key="1">
    <source>
        <dbReference type="EMBL" id="JAD78026.1"/>
    </source>
</evidence>
<organism evidence="1">
    <name type="scientific">Arundo donax</name>
    <name type="common">Giant reed</name>
    <name type="synonym">Donax arundinaceus</name>
    <dbReference type="NCBI Taxonomy" id="35708"/>
    <lineage>
        <taxon>Eukaryota</taxon>
        <taxon>Viridiplantae</taxon>
        <taxon>Streptophyta</taxon>
        <taxon>Embryophyta</taxon>
        <taxon>Tracheophyta</taxon>
        <taxon>Spermatophyta</taxon>
        <taxon>Magnoliopsida</taxon>
        <taxon>Liliopsida</taxon>
        <taxon>Poales</taxon>
        <taxon>Poaceae</taxon>
        <taxon>PACMAD clade</taxon>
        <taxon>Arundinoideae</taxon>
        <taxon>Arundineae</taxon>
        <taxon>Arundo</taxon>
    </lineage>
</organism>